<dbReference type="InterPro" id="IPR002871">
    <property type="entry name" value="NIF_FeS_clus_asmbl_NifU_N"/>
</dbReference>
<dbReference type="Pfam" id="PF01592">
    <property type="entry name" value="NifU_N"/>
    <property type="match status" value="1"/>
</dbReference>
<gene>
    <name evidence="2" type="ORF">METZ01_LOCUS88112</name>
</gene>
<reference evidence="2" key="1">
    <citation type="submission" date="2018-05" db="EMBL/GenBank/DDBJ databases">
        <authorList>
            <person name="Lanie J.A."/>
            <person name="Ng W.-L."/>
            <person name="Kazmierczak K.M."/>
            <person name="Andrzejewski T.M."/>
            <person name="Davidsen T.M."/>
            <person name="Wayne K.J."/>
            <person name="Tettelin H."/>
            <person name="Glass J.I."/>
            <person name="Rusch D."/>
            <person name="Podicherti R."/>
            <person name="Tsui H.-C.T."/>
            <person name="Winkler M.E."/>
        </authorList>
    </citation>
    <scope>NUCLEOTIDE SEQUENCE</scope>
</reference>
<dbReference type="AlphaFoldDB" id="A0A381V669"/>
<protein>
    <recommendedName>
        <fullName evidence="1">NIF system FeS cluster assembly NifU N-terminal domain-containing protein</fullName>
    </recommendedName>
</protein>
<dbReference type="SUPFAM" id="SSF82649">
    <property type="entry name" value="SufE/NifU"/>
    <property type="match status" value="1"/>
</dbReference>
<dbReference type="GO" id="GO:0005506">
    <property type="term" value="F:iron ion binding"/>
    <property type="evidence" value="ECO:0007669"/>
    <property type="project" value="InterPro"/>
</dbReference>
<dbReference type="CDD" id="cd06664">
    <property type="entry name" value="IscU_like"/>
    <property type="match status" value="1"/>
</dbReference>
<sequence length="130" mass="14216">MSLASEIPRIGRLDTPDSSSTAVSKLCGSKVIVDLNFLDGHVTDFAHQVKACSLGQASSSVMARNIIGSKYEELIDVRETMLSMLKESGPPPKGRWDALKYLQPVKDYKGRHASVMLTFDAVCECINEIV</sequence>
<accession>A0A381V669</accession>
<dbReference type="GO" id="GO:0051536">
    <property type="term" value="F:iron-sulfur cluster binding"/>
    <property type="evidence" value="ECO:0007669"/>
    <property type="project" value="InterPro"/>
</dbReference>
<dbReference type="Gene3D" id="3.90.1010.10">
    <property type="match status" value="1"/>
</dbReference>
<name>A0A381V669_9ZZZZ</name>
<dbReference type="EMBL" id="UINC01007826">
    <property type="protein sequence ID" value="SVA35258.1"/>
    <property type="molecule type" value="Genomic_DNA"/>
</dbReference>
<proteinExistence type="predicted"/>
<evidence type="ECO:0000313" key="2">
    <source>
        <dbReference type="EMBL" id="SVA35258.1"/>
    </source>
</evidence>
<evidence type="ECO:0000259" key="1">
    <source>
        <dbReference type="Pfam" id="PF01592"/>
    </source>
</evidence>
<dbReference type="GO" id="GO:0016226">
    <property type="term" value="P:iron-sulfur cluster assembly"/>
    <property type="evidence" value="ECO:0007669"/>
    <property type="project" value="InterPro"/>
</dbReference>
<organism evidence="2">
    <name type="scientific">marine metagenome</name>
    <dbReference type="NCBI Taxonomy" id="408172"/>
    <lineage>
        <taxon>unclassified sequences</taxon>
        <taxon>metagenomes</taxon>
        <taxon>ecological metagenomes</taxon>
    </lineage>
</organism>
<feature type="domain" description="NIF system FeS cluster assembly NifU N-terminal" evidence="1">
    <location>
        <begin position="11"/>
        <end position="97"/>
    </location>
</feature>